<gene>
    <name evidence="1" type="ORF">NARC_30288</name>
</gene>
<keyword evidence="2" id="KW-1185">Reference proteome</keyword>
<sequence>MCGIDLANKIREVDAKNKIFLMTAFEIKDLEDRPDFKFARIDRLIQKPVLFSDLREMINDAWKN</sequence>
<protein>
    <recommendedName>
        <fullName evidence="3">Response regulatory domain-containing protein</fullName>
    </recommendedName>
</protein>
<comment type="caution">
    <text evidence="1">The sequence shown here is derived from an EMBL/GenBank/DDBJ whole genome shotgun (WGS) entry which is preliminary data.</text>
</comment>
<name>A0A557SYA5_9ARCH</name>
<dbReference type="InterPro" id="IPR011006">
    <property type="entry name" value="CheY-like_superfamily"/>
</dbReference>
<dbReference type="EMBL" id="VOAH01000003">
    <property type="protein sequence ID" value="TVP41573.1"/>
    <property type="molecule type" value="Genomic_DNA"/>
</dbReference>
<dbReference type="Gene3D" id="3.40.50.2300">
    <property type="match status" value="1"/>
</dbReference>
<evidence type="ECO:0000313" key="1">
    <source>
        <dbReference type="EMBL" id="TVP41573.1"/>
    </source>
</evidence>
<reference evidence="1 2" key="1">
    <citation type="journal article" date="2019" name="Front. Microbiol.">
        <title>Ammonia Oxidation by the Arctic Terrestrial Thaumarchaeote Candidatus Nitrosocosmicus arcticus Is Stimulated by Increasing Temperatures.</title>
        <authorList>
            <person name="Alves R.J.E."/>
            <person name="Kerou M."/>
            <person name="Zappe A."/>
            <person name="Bittner R."/>
            <person name="Abby S.S."/>
            <person name="Schmidt H.A."/>
            <person name="Pfeifer K."/>
            <person name="Schleper C."/>
        </authorList>
    </citation>
    <scope>NUCLEOTIDE SEQUENCE [LARGE SCALE GENOMIC DNA]</scope>
    <source>
        <strain evidence="1 2">Kfb</strain>
    </source>
</reference>
<dbReference type="OrthoDB" id="10883at2157"/>
<accession>A0A557SYA5</accession>
<dbReference type="AlphaFoldDB" id="A0A557SYA5"/>
<dbReference type="Proteomes" id="UP000315289">
    <property type="component" value="Unassembled WGS sequence"/>
</dbReference>
<evidence type="ECO:0008006" key="3">
    <source>
        <dbReference type="Google" id="ProtNLM"/>
    </source>
</evidence>
<dbReference type="RefSeq" id="WP_144729080.1">
    <property type="nucleotide sequence ID" value="NZ_ML675579.1"/>
</dbReference>
<evidence type="ECO:0000313" key="2">
    <source>
        <dbReference type="Proteomes" id="UP000315289"/>
    </source>
</evidence>
<dbReference type="SUPFAM" id="SSF52172">
    <property type="entry name" value="CheY-like"/>
    <property type="match status" value="1"/>
</dbReference>
<proteinExistence type="predicted"/>
<organism evidence="1 2">
    <name type="scientific">Candidatus Nitrosocosmicus arcticus</name>
    <dbReference type="NCBI Taxonomy" id="2035267"/>
    <lineage>
        <taxon>Archaea</taxon>
        <taxon>Nitrososphaerota</taxon>
        <taxon>Nitrososphaeria</taxon>
        <taxon>Nitrososphaerales</taxon>
        <taxon>Nitrososphaeraceae</taxon>
        <taxon>Candidatus Nitrosocosmicus</taxon>
    </lineage>
</organism>